<evidence type="ECO:0000259" key="7">
    <source>
        <dbReference type="PROSITE" id="PS51194"/>
    </source>
</evidence>
<dbReference type="GO" id="GO:0005737">
    <property type="term" value="C:cytoplasm"/>
    <property type="evidence" value="ECO:0007669"/>
    <property type="project" value="TreeGrafter"/>
</dbReference>
<dbReference type="STRING" id="71784.A0A1Y2AH65"/>
<comment type="similarity">
    <text evidence="1">Belongs to the helicase family. RecQ subfamily.</text>
</comment>
<dbReference type="EMBL" id="MCFC01000101">
    <property type="protein sequence ID" value="ORY21938.1"/>
    <property type="molecule type" value="Genomic_DNA"/>
</dbReference>
<evidence type="ECO:0000256" key="5">
    <source>
        <dbReference type="ARBA" id="ARBA00034808"/>
    </source>
</evidence>
<feature type="domain" description="Helicase C-terminal" evidence="7">
    <location>
        <begin position="1600"/>
        <end position="1761"/>
    </location>
</feature>
<dbReference type="GO" id="GO:0003676">
    <property type="term" value="F:nucleic acid binding"/>
    <property type="evidence" value="ECO:0007669"/>
    <property type="project" value="InterPro"/>
</dbReference>
<comment type="catalytic activity">
    <reaction evidence="4">
        <text>Couples ATP hydrolysis with the unwinding of duplex DNA by translocating in the 3'-5' direction.</text>
        <dbReference type="EC" id="5.6.2.4"/>
    </reaction>
</comment>
<dbReference type="InterPro" id="IPR022698">
    <property type="entry name" value="OrsD"/>
</dbReference>
<dbReference type="InterPro" id="IPR001650">
    <property type="entry name" value="Helicase_C-like"/>
</dbReference>
<dbReference type="EC" id="5.6.2.4" evidence="5"/>
<comment type="caution">
    <text evidence="8">The sequence shown here is derived from an EMBL/GenBank/DDBJ whole genome shotgun (WGS) entry which is preliminary data.</text>
</comment>
<dbReference type="Proteomes" id="UP000193986">
    <property type="component" value="Unassembled WGS sequence"/>
</dbReference>
<evidence type="ECO:0000259" key="6">
    <source>
        <dbReference type="PROSITE" id="PS51192"/>
    </source>
</evidence>
<dbReference type="InParanoid" id="A0A1Y2AH65"/>
<dbReference type="GO" id="GO:0000724">
    <property type="term" value="P:double-strand break repair via homologous recombination"/>
    <property type="evidence" value="ECO:0007669"/>
    <property type="project" value="TreeGrafter"/>
</dbReference>
<protein>
    <recommendedName>
        <fullName evidence="5">DNA 3'-5' helicase</fullName>
        <ecNumber evidence="5">5.6.2.4</ecNumber>
    </recommendedName>
</protein>
<dbReference type="PROSITE" id="PS51192">
    <property type="entry name" value="HELICASE_ATP_BIND_1"/>
    <property type="match status" value="2"/>
</dbReference>
<feature type="domain" description="Helicase ATP-binding" evidence="6">
    <location>
        <begin position="932"/>
        <end position="1101"/>
    </location>
</feature>
<dbReference type="Gene3D" id="3.40.50.300">
    <property type="entry name" value="P-loop containing nucleotide triphosphate hydrolases"/>
    <property type="match status" value="4"/>
</dbReference>
<evidence type="ECO:0000313" key="8">
    <source>
        <dbReference type="EMBL" id="ORY21938.1"/>
    </source>
</evidence>
<dbReference type="GO" id="GO:0009378">
    <property type="term" value="F:four-way junction helicase activity"/>
    <property type="evidence" value="ECO:0007669"/>
    <property type="project" value="TreeGrafter"/>
</dbReference>
<evidence type="ECO:0000313" key="9">
    <source>
        <dbReference type="Proteomes" id="UP000193986"/>
    </source>
</evidence>
<dbReference type="Pfam" id="PF00271">
    <property type="entry name" value="Helicase_C"/>
    <property type="match status" value="2"/>
</dbReference>
<dbReference type="GO" id="GO:0043138">
    <property type="term" value="F:3'-5' DNA helicase activity"/>
    <property type="evidence" value="ECO:0007669"/>
    <property type="project" value="UniProtKB-EC"/>
</dbReference>
<keyword evidence="3" id="KW-0067">ATP-binding</keyword>
<dbReference type="Pfam" id="PF00270">
    <property type="entry name" value="DEAD"/>
    <property type="match status" value="2"/>
</dbReference>
<dbReference type="PANTHER" id="PTHR13710:SF154">
    <property type="entry name" value="RECQ HELICASE, PUTATIVE (AFU_ORTHOLOGUE AFUA_6G14720)-RELATED"/>
    <property type="match status" value="1"/>
</dbReference>
<sequence length="2104" mass="233939">MSDSPQRAHPLAFLDNVAKVTDRSLYHDVHPAEGLVMKPMKTVKGDSKTAFYVLDADPTLWTPTWNDNATLQKADLVFEPTLMIMICKTCKVMVPNVSGHLKSQHPKEWRPIKLKEFIDRVDTFYSPSPTVYFPHFDPSTTSTLSPYHHLPVKKGIQCQGCGHVASAESMRSHQSCGKANKVDAHFQSGETEAMYGRYSIPVADPAKAAEIPYGSKHHLLEIAKSYLPSAPVFDTNAPDHSLSMLLRKYRWHKITEDWTEEMMTMSCADQLETDDPSWARIRDLLLWYLHEMNKRLPGESGLAAKIMEAGNDSEHKDRRLNPVDTKNTLPRYAAVLESVVKYCLRWFTKPDLDPMTTMDGDLHHATDLLHQLLQSSDSSRFDLFFPSLLRCFLSAGTPQALAEDGETLPVRRWFMLHCYKGDGMWLKAKEATSPLAGFQWTVRVTFLRYLQHVQRTGTDKNLINITINEWINTIKVGEATPMGHMYNFKHFLNFCATTETKLPTCVWRDELGSKTHDAMSINGQHTSITLIRSGLQQMIQYCNELVDRLSMGHIPANNIDLSLLYDVIPNETPGYSLFSEPRNSKILGNEHLLWNATVTGEAYFKCADGQVVRMVDGILTDDELKWDWKAVEEWRQLYTILSKNLAALIHWVYGSPARGEEIINTLITNLPNAPRSIHVIFQRLVIMLRYDKTSTSTGVNHLTVRSLPHSVSLLLFRYLAYLRPLETCLLSALKRQPEEISSSASYLFVTNGKRWNSTKFSANLKEMSLDYFGTAFGLEDWRQLAAFVQDFFGAESLLKNALTDPAVRTFVHSLKTHGGHYAVDEDRPTGLSSQEMAAQASASLLWHTALGLDSIHLEALDGSTLPALSSSSNVQVGAPPSPPATSSPRILSPAAVSIGHINDLVVSSRWSRHITKLGFPIFKSTTQAKAVQLISESVYDGFINMRTGGGKSLLMSLPMVEMTAGSVMVIALTNRALRSTLPARLRIDFKDLGTDHKVWVWSDKERPEIGSVDGGVVVVMVEQLVSEGFKRWATHMSDIHRLRCFIIDEAHEILTAKSYRPVMNSISSVRRHAIPFYLLSATITPRMINQLCDKTIISNPVILRESTARPEISLAVAPVRSKTISEAATMAANTIQNWLNSDLFGSDGKIIVYCRTVADINETQARLKNPLAQLASKTAPALVYTGQLDSDDQQSVLQAFTSITDTPCRVIIATSALGLGVDFPLVMGVIYVGSPDHIIALDQGMGRSGRGTRKGVTLIFPIQRDMQEVEQEVEADNMFGHKEMRQMVSGDNRCRRQICTSVLDEAAVSCIAIGAGDMMCDVCWTEAWGGRSRPFWMPDGSAKWGSAQFTNRIEEEGGCPARMIKARFQSSESMSLSLLSGRFGFPIFKSTTQAKAVQLISESVYDGFINMRTGGGKSLLMSLPMVEMTAGSVMVIALTNRALRSTLPARLRIDFKDLGTDHKVWVWSDKERPEIGSVDGGVVVVMVEQLVSEGFKRWATHMSDIHRLRCFIIDEAHEILTAKSYRPVMNSISSVRRHAIPFYLLSATITPRMINQLCDKTIISNPVILRESTARPEISLAVAPVRSKTISEAATMAANTIQNWLNSDLFGSDGKIIVYCRTVADINETQARLKNPLAQLASKTAPALVYTGQLDSDDQQSVLQAFTSITDTPCRVIIATSALGLGVDFPLVMGVIYVGSPDHIIALDQGMGRSGRGTRKGVTLIFPIQRDMQEVEQEVEADNMFGHKEMRQMVSGDNRCRRQICTSVLDEAAVSCIAIGAGDMMCDVCWTEAWGGRSRPFWMPDGSAKWGSAQFTNRIEEEGGCPARMIKARFQSKPIQTKRPIHEDVSVAPKRFKPDTNLLPSPPITPIPAQHLSRVVPSRLPAIPSPLTNILSTSNAIASSSLATGWMSRNTESDARVVLSGDQARATVTRRLSTHMAGHNEAWCPMCWVILGRDECHMTDKCMTGGLDGADWRQSCETACRTWKGKVKFAGPNQGGSAGHCYRCWMPQDVCGNKMNPGKPQKDCCHGSVGFRLIHTAWFNTASQLHTALHDEFKTEEALITWLGGWDSFKVANPWRLILWLLQGNPNNRDILQRSGQVIS</sequence>
<feature type="domain" description="Helicase ATP-binding" evidence="6">
    <location>
        <begin position="1398"/>
        <end position="1567"/>
    </location>
</feature>
<gene>
    <name evidence="8" type="ORF">BCR39DRAFT_562482</name>
</gene>
<keyword evidence="9" id="KW-1185">Reference proteome</keyword>
<dbReference type="OrthoDB" id="2507344at2759"/>
<reference evidence="8 9" key="1">
    <citation type="submission" date="2016-07" db="EMBL/GenBank/DDBJ databases">
        <title>Pervasive Adenine N6-methylation of Active Genes in Fungi.</title>
        <authorList>
            <consortium name="DOE Joint Genome Institute"/>
            <person name="Mondo S.J."/>
            <person name="Dannebaum R.O."/>
            <person name="Kuo R.C."/>
            <person name="Labutti K."/>
            <person name="Haridas S."/>
            <person name="Kuo A."/>
            <person name="Salamov A."/>
            <person name="Ahrendt S.R."/>
            <person name="Lipzen A."/>
            <person name="Sullivan W."/>
            <person name="Andreopoulos W.B."/>
            <person name="Clum A."/>
            <person name="Lindquist E."/>
            <person name="Daum C."/>
            <person name="Ramamoorthy G.K."/>
            <person name="Gryganskyi A."/>
            <person name="Culley D."/>
            <person name="Magnuson J.K."/>
            <person name="James T.Y."/>
            <person name="O'Malley M.A."/>
            <person name="Stajich J.E."/>
            <person name="Spatafora J.W."/>
            <person name="Visel A."/>
            <person name="Grigoriev I.V."/>
        </authorList>
    </citation>
    <scope>NUCLEOTIDE SEQUENCE [LARGE SCALE GENOMIC DNA]</scope>
    <source>
        <strain evidence="8 9">68-887.2</strain>
    </source>
</reference>
<dbReference type="InterPro" id="IPR027417">
    <property type="entry name" value="P-loop_NTPase"/>
</dbReference>
<keyword evidence="2" id="KW-0547">Nucleotide-binding</keyword>
<dbReference type="InterPro" id="IPR014001">
    <property type="entry name" value="Helicase_ATP-bd"/>
</dbReference>
<proteinExistence type="inferred from homology"/>
<dbReference type="GO" id="GO:0005694">
    <property type="term" value="C:chromosome"/>
    <property type="evidence" value="ECO:0007669"/>
    <property type="project" value="TreeGrafter"/>
</dbReference>
<evidence type="ECO:0000256" key="2">
    <source>
        <dbReference type="ARBA" id="ARBA00022741"/>
    </source>
</evidence>
<dbReference type="GO" id="GO:0005524">
    <property type="term" value="F:ATP binding"/>
    <property type="evidence" value="ECO:0007669"/>
    <property type="project" value="UniProtKB-KW"/>
</dbReference>
<organism evidence="8 9">
    <name type="scientific">Naematelia encephala</name>
    <dbReference type="NCBI Taxonomy" id="71784"/>
    <lineage>
        <taxon>Eukaryota</taxon>
        <taxon>Fungi</taxon>
        <taxon>Dikarya</taxon>
        <taxon>Basidiomycota</taxon>
        <taxon>Agaricomycotina</taxon>
        <taxon>Tremellomycetes</taxon>
        <taxon>Tremellales</taxon>
        <taxon>Naemateliaceae</taxon>
        <taxon>Naematelia</taxon>
    </lineage>
</organism>
<feature type="domain" description="Helicase C-terminal" evidence="7">
    <location>
        <begin position="1134"/>
        <end position="1295"/>
    </location>
</feature>
<accession>A0A1Y2AH65</accession>
<dbReference type="Pfam" id="PF12013">
    <property type="entry name" value="OrsD"/>
    <property type="match status" value="1"/>
</dbReference>
<dbReference type="InterPro" id="IPR011545">
    <property type="entry name" value="DEAD/DEAH_box_helicase_dom"/>
</dbReference>
<dbReference type="SMART" id="SM00487">
    <property type="entry name" value="DEXDc"/>
    <property type="match status" value="2"/>
</dbReference>
<evidence type="ECO:0000256" key="1">
    <source>
        <dbReference type="ARBA" id="ARBA00005446"/>
    </source>
</evidence>
<evidence type="ECO:0000256" key="4">
    <source>
        <dbReference type="ARBA" id="ARBA00034617"/>
    </source>
</evidence>
<keyword evidence="8" id="KW-0378">Hydrolase</keyword>
<dbReference type="GO" id="GO:0016787">
    <property type="term" value="F:hydrolase activity"/>
    <property type="evidence" value="ECO:0007669"/>
    <property type="project" value="UniProtKB-KW"/>
</dbReference>
<name>A0A1Y2AH65_9TREE</name>
<dbReference type="SMART" id="SM00490">
    <property type="entry name" value="HELICc"/>
    <property type="match status" value="2"/>
</dbReference>
<dbReference type="SUPFAM" id="SSF52540">
    <property type="entry name" value="P-loop containing nucleoside triphosphate hydrolases"/>
    <property type="match status" value="2"/>
</dbReference>
<evidence type="ECO:0000256" key="3">
    <source>
        <dbReference type="ARBA" id="ARBA00022840"/>
    </source>
</evidence>
<dbReference type="PANTHER" id="PTHR13710">
    <property type="entry name" value="DNA HELICASE RECQ FAMILY MEMBER"/>
    <property type="match status" value="1"/>
</dbReference>
<dbReference type="PROSITE" id="PS51194">
    <property type="entry name" value="HELICASE_CTER"/>
    <property type="match status" value="2"/>
</dbReference>